<feature type="compositionally biased region" description="Polar residues" evidence="17">
    <location>
        <begin position="88"/>
        <end position="211"/>
    </location>
</feature>
<evidence type="ECO:0000256" key="9">
    <source>
        <dbReference type="ARBA" id="ARBA00022912"/>
    </source>
</evidence>
<dbReference type="Proteomes" id="UP000694395">
    <property type="component" value="Chromosome 5"/>
</dbReference>
<accession>A0A8K9UF31</accession>
<feature type="region of interest" description="Disordered" evidence="17">
    <location>
        <begin position="1104"/>
        <end position="1129"/>
    </location>
</feature>
<feature type="domain" description="Tyrosine specific protein phosphatases" evidence="21">
    <location>
        <begin position="946"/>
        <end position="1017"/>
    </location>
</feature>
<feature type="domain" description="Tyrosine-protein phosphatase" evidence="20">
    <location>
        <begin position="1058"/>
        <end position="1341"/>
    </location>
</feature>
<keyword evidence="6 19" id="KW-0732">Signal</keyword>
<keyword evidence="4" id="KW-0597">Phosphoprotein</keyword>
<evidence type="ECO:0000256" key="16">
    <source>
        <dbReference type="ARBA" id="ARBA00078812"/>
    </source>
</evidence>
<evidence type="ECO:0000256" key="4">
    <source>
        <dbReference type="ARBA" id="ARBA00022553"/>
    </source>
</evidence>
<feature type="region of interest" description="Disordered" evidence="17">
    <location>
        <begin position="26"/>
        <end position="56"/>
    </location>
</feature>
<dbReference type="SUPFAM" id="SSF49265">
    <property type="entry name" value="Fibronectin type III"/>
    <property type="match status" value="1"/>
</dbReference>
<dbReference type="PANTHER" id="PTHR19134:SF539">
    <property type="entry name" value="RECEPTOR-TYPE TYROSINE-PROTEIN PHOSPHATASE C"/>
    <property type="match status" value="1"/>
</dbReference>
<dbReference type="FunFam" id="3.90.190.10:FF:000042">
    <property type="entry name" value="receptor-type tyrosine-protein phosphatase C isoform X1"/>
    <property type="match status" value="1"/>
</dbReference>
<evidence type="ECO:0000256" key="10">
    <source>
        <dbReference type="ARBA" id="ARBA00022989"/>
    </source>
</evidence>
<keyword evidence="5 18" id="KW-0812">Transmembrane</keyword>
<feature type="region of interest" description="Disordered" evidence="17">
    <location>
        <begin position="88"/>
        <end position="265"/>
    </location>
</feature>
<name>A0A8K9UF31_ONCMY</name>
<keyword evidence="23" id="KW-1185">Reference proteome</keyword>
<keyword evidence="7" id="KW-0677">Repeat</keyword>
<feature type="domain" description="Tyrosine specific protein phosphatases" evidence="21">
    <location>
        <begin position="1249"/>
        <end position="1329"/>
    </location>
</feature>
<dbReference type="InterPro" id="IPR000387">
    <property type="entry name" value="Tyr_Pase_dom"/>
</dbReference>
<dbReference type="InterPro" id="IPR029021">
    <property type="entry name" value="Prot-tyrosine_phosphatase-like"/>
</dbReference>
<evidence type="ECO:0000256" key="14">
    <source>
        <dbReference type="ARBA" id="ARBA00061377"/>
    </source>
</evidence>
<evidence type="ECO:0000256" key="12">
    <source>
        <dbReference type="ARBA" id="ARBA00023180"/>
    </source>
</evidence>
<dbReference type="InterPro" id="IPR003595">
    <property type="entry name" value="Tyr_Pase_cat"/>
</dbReference>
<dbReference type="Ensembl" id="ENSOMYT00000124906.1">
    <property type="protein sequence ID" value="ENSOMYP00000109822.1"/>
    <property type="gene ID" value="ENSOMYG00000010337.2"/>
</dbReference>
<dbReference type="GO" id="GO:0004725">
    <property type="term" value="F:protein tyrosine phosphatase activity"/>
    <property type="evidence" value="ECO:0007669"/>
    <property type="project" value="UniProtKB-EC"/>
</dbReference>
<keyword evidence="8" id="KW-0378">Hydrolase</keyword>
<comment type="catalytic activity">
    <reaction evidence="13">
        <text>O-phospho-L-tyrosyl-[protein] + H2O = L-tyrosyl-[protein] + phosphate</text>
        <dbReference type="Rhea" id="RHEA:10684"/>
        <dbReference type="Rhea" id="RHEA-COMP:10136"/>
        <dbReference type="Rhea" id="RHEA-COMP:20101"/>
        <dbReference type="ChEBI" id="CHEBI:15377"/>
        <dbReference type="ChEBI" id="CHEBI:43474"/>
        <dbReference type="ChEBI" id="CHEBI:46858"/>
        <dbReference type="ChEBI" id="CHEBI:61978"/>
        <dbReference type="EC" id="3.1.3.48"/>
    </reaction>
</comment>
<reference evidence="22" key="1">
    <citation type="submission" date="2020-07" db="EMBL/GenBank/DDBJ databases">
        <title>A long reads based de novo assembly of the rainbow trout Arlee double haploid line genome.</title>
        <authorList>
            <person name="Gao G."/>
            <person name="Palti Y."/>
        </authorList>
    </citation>
    <scope>NUCLEOTIDE SEQUENCE [LARGE SCALE GENOMIC DNA]</scope>
</reference>
<feature type="transmembrane region" description="Helical" evidence="18">
    <location>
        <begin position="692"/>
        <end position="713"/>
    </location>
</feature>
<evidence type="ECO:0000256" key="11">
    <source>
        <dbReference type="ARBA" id="ARBA00023136"/>
    </source>
</evidence>
<evidence type="ECO:0000256" key="13">
    <source>
        <dbReference type="ARBA" id="ARBA00051722"/>
    </source>
</evidence>
<dbReference type="GeneTree" id="ENSGT00940000159457"/>
<keyword evidence="10 18" id="KW-1133">Transmembrane helix</keyword>
<dbReference type="FunFam" id="3.90.190.10:FF:000033">
    <property type="entry name" value="receptor-type tyrosine-protein phosphatase C isoform X1"/>
    <property type="match status" value="1"/>
</dbReference>
<feature type="domain" description="Tyrosine-protein phosphatase" evidence="20">
    <location>
        <begin position="767"/>
        <end position="1026"/>
    </location>
</feature>
<protein>
    <recommendedName>
        <fullName evidence="15">Receptor-type tyrosine-protein phosphatase C</fullName>
        <ecNumber evidence="2">3.1.3.48</ecNumber>
    </recommendedName>
    <alternativeName>
        <fullName evidence="16">Leukocyte common antigen</fullName>
    </alternativeName>
</protein>
<dbReference type="PANTHER" id="PTHR19134">
    <property type="entry name" value="RECEPTOR-TYPE TYROSINE-PROTEIN PHOSPHATASE"/>
    <property type="match status" value="1"/>
</dbReference>
<evidence type="ECO:0000313" key="22">
    <source>
        <dbReference type="Ensembl" id="ENSOMYP00000109822.1"/>
    </source>
</evidence>
<keyword evidence="9" id="KW-0904">Protein phosphatase</keyword>
<reference evidence="22" key="2">
    <citation type="submission" date="2025-08" db="UniProtKB">
        <authorList>
            <consortium name="Ensembl"/>
        </authorList>
    </citation>
    <scope>IDENTIFICATION</scope>
</reference>
<dbReference type="PROSITE" id="PS00383">
    <property type="entry name" value="TYR_PHOSPHATASE_1"/>
    <property type="match status" value="2"/>
</dbReference>
<keyword evidence="12" id="KW-0325">Glycoprotein</keyword>
<feature type="region of interest" description="Disordered" evidence="17">
    <location>
        <begin position="1484"/>
        <end position="1525"/>
    </location>
</feature>
<evidence type="ECO:0000256" key="2">
    <source>
        <dbReference type="ARBA" id="ARBA00013064"/>
    </source>
</evidence>
<evidence type="ECO:0000259" key="20">
    <source>
        <dbReference type="PROSITE" id="PS50055"/>
    </source>
</evidence>
<dbReference type="GO" id="GO:0005886">
    <property type="term" value="C:plasma membrane"/>
    <property type="evidence" value="ECO:0007669"/>
    <property type="project" value="UniProtKB-SubCell"/>
</dbReference>
<dbReference type="CDD" id="cd14557">
    <property type="entry name" value="R-PTPc-C-1"/>
    <property type="match status" value="1"/>
</dbReference>
<sequence>MAGLYGLKILLLCTGLIELAICDGDKTSEDKSNTSSTSPTQSTKNANDSTGPLLPNTITITTTTTTTLSPSLSSLTPTSNIITQASSQATLSNATGDSSTSTSYPASTLNQTQTSDPASTLNQTQTFDPASTLNQTQTSDPASTLNQTQTSDPASTLNQTQTSDPASTLNQTQTSDPASPLNQTQTSDPASTLNQTQTSDPASTLNQIQAFPTNTSQNQTLPTNNSTSPSLPTSTPPIHNQTSPASTLTSTTAIPTGSQTKPTPPKCTYTVTPVIYGFQIDLKASTSDTYNISYQDESGKHITVEHQTVNSTIVVSLKPCRNYTFTKIQPECELQGNSTLRTEKMDDLEFSTNTKPGYLCYVTKWDISDAEWNSPVITWDKDNCFQLLDEHFCTNFTTNVAVPGDCSVNISKTIPITAEYSAVKHSPNLEFKNVLPVEIVWKNKPKNCSPKDLDIHYTCEGNSGSINLDDLEPFQKYNCSGKITHNSKVINTKSIDVEIKCKVDITKTSTNTNTSISLKWTNDSINCPKDLKLFHSCVSCRIETEVKACYKTDELHYDFNKLQPFTNYICSIELWYKYMSYDTFPNVPETILTAPGVPDEVGGKPSLTYTQNNAFTITCEELKPVQWKGKEKWYIATITGSETKQQKHKKCNFTFADLSYLTDYTVQIVAFNGKYESKQIETQITTRYNDKAVIGFLVFLIILTSLALLFVLYKIYILQRKKSNNNDEQIELIQPSDEENLLNVEPIGSEVLLDAYKRKIADEGRLFLQEFQSIPRIFSRNTVREAKKSCNQPKNRYVDILPYDYNRVQLTSGNGETGCDYINASFIDGFKESKKYIAAQGPKEETVGDFWRMVWEQQSSIIVMVTRCEESNRNKCAQYWPSPEREVEIFEGFVVKLNREEHCPDYIIRHLSLTNKREKSAEREVTHIQFTSWPDHGVPGEPHLLLKLRRRVNAFKNLFSGPIVIHCSAGVGRTGTYMGIDAMMEGLEAEGRVDIYGYVVKLRRQRCLMVQVEAQYILIHQALIEHNQFGETEISLAELHPTLGTLKQRDPGNEPTLLEAEFQRLPRYKNWRTFNTGINEENKKKNRSSSVIPYDYNRVLVKLEDESSHDQDDDNDDDDSSDEEDEESTKYINATQIDGYWCQRSLIAAQGPLADTTGDFWQMVFQKKVNTIVMLSDLTEGDQEFCSAYWGEEKKTFRDIEVELKATETLPAYTTRSLQIRHPKRKDSRQVKQYQFLKWAGRELPEKPQDLMDMIKNIKQTCGYGNSKAERILPVVVHCNDGSSRSGVFCALWNIMDSAETEKLVDVFQVAKALRKERQGMIHSLVSRTHVGLLYPGLNKYCCTFPNCIVGMMYKVVNVSNATCIRTICWFLFQGSLSSSSATVSMRIVPRRVSVGMVLSLTAVCLSLCLSPCQEQYQFLYDAVEGSFPIQNGEVKQPATAPAAAADSIQVVNETKAEQPASATTATQQGAEVVKEAVESTPLVAGKEAGAAAEGNEDEAAEPGSPTEKTPLGGSSNGPAVTLEV</sequence>
<evidence type="ECO:0000256" key="3">
    <source>
        <dbReference type="ARBA" id="ARBA00022475"/>
    </source>
</evidence>
<feature type="compositionally biased region" description="Low complexity" evidence="17">
    <location>
        <begin position="1485"/>
        <end position="1494"/>
    </location>
</feature>
<dbReference type="SMART" id="SM00194">
    <property type="entry name" value="PTPc"/>
    <property type="match status" value="2"/>
</dbReference>
<dbReference type="InterPro" id="IPR036116">
    <property type="entry name" value="FN3_sf"/>
</dbReference>
<organism evidence="22 23">
    <name type="scientific">Oncorhynchus mykiss</name>
    <name type="common">Rainbow trout</name>
    <name type="synonym">Salmo gairdneri</name>
    <dbReference type="NCBI Taxonomy" id="8022"/>
    <lineage>
        <taxon>Eukaryota</taxon>
        <taxon>Metazoa</taxon>
        <taxon>Chordata</taxon>
        <taxon>Craniata</taxon>
        <taxon>Vertebrata</taxon>
        <taxon>Euteleostomi</taxon>
        <taxon>Actinopterygii</taxon>
        <taxon>Neopterygii</taxon>
        <taxon>Teleostei</taxon>
        <taxon>Protacanthopterygii</taxon>
        <taxon>Salmoniformes</taxon>
        <taxon>Salmonidae</taxon>
        <taxon>Salmoninae</taxon>
        <taxon>Oncorhynchus</taxon>
    </lineage>
</organism>
<evidence type="ECO:0000256" key="6">
    <source>
        <dbReference type="ARBA" id="ARBA00022729"/>
    </source>
</evidence>
<dbReference type="Pfam" id="PF00102">
    <property type="entry name" value="Y_phosphatase"/>
    <property type="match status" value="2"/>
</dbReference>
<comment type="subcellular location">
    <subcellularLocation>
        <location evidence="1">Cell membrane</location>
        <topology evidence="1">Single-pass type I membrane protein</topology>
    </subcellularLocation>
</comment>
<feature type="compositionally biased region" description="Acidic residues" evidence="17">
    <location>
        <begin position="1111"/>
        <end position="1127"/>
    </location>
</feature>
<evidence type="ECO:0000256" key="5">
    <source>
        <dbReference type="ARBA" id="ARBA00022692"/>
    </source>
</evidence>
<evidence type="ECO:0000256" key="8">
    <source>
        <dbReference type="ARBA" id="ARBA00022801"/>
    </source>
</evidence>
<evidence type="ECO:0000256" key="17">
    <source>
        <dbReference type="SAM" id="MobiDB-lite"/>
    </source>
</evidence>
<dbReference type="PROSITE" id="PS50055">
    <property type="entry name" value="TYR_PHOSPHATASE_PTP"/>
    <property type="match status" value="2"/>
</dbReference>
<reference evidence="22" key="3">
    <citation type="submission" date="2025-09" db="UniProtKB">
        <authorList>
            <consortium name="Ensembl"/>
        </authorList>
    </citation>
    <scope>IDENTIFICATION</scope>
</reference>
<feature type="signal peptide" evidence="19">
    <location>
        <begin position="1"/>
        <end position="24"/>
    </location>
</feature>
<dbReference type="InterPro" id="IPR000242">
    <property type="entry name" value="PTP_cat"/>
</dbReference>
<dbReference type="SMART" id="SM00404">
    <property type="entry name" value="PTPc_motif"/>
    <property type="match status" value="2"/>
</dbReference>
<evidence type="ECO:0000256" key="18">
    <source>
        <dbReference type="SAM" id="Phobius"/>
    </source>
</evidence>
<evidence type="ECO:0000256" key="15">
    <source>
        <dbReference type="ARBA" id="ARBA00073601"/>
    </source>
</evidence>
<evidence type="ECO:0000259" key="21">
    <source>
        <dbReference type="PROSITE" id="PS50056"/>
    </source>
</evidence>
<proteinExistence type="inferred from homology"/>
<evidence type="ECO:0000256" key="19">
    <source>
        <dbReference type="SAM" id="SignalP"/>
    </source>
</evidence>
<comment type="similarity">
    <text evidence="14">Belongs to the protein-tyrosine phosphatase family. Receptor class 1/6 subfamily.</text>
</comment>
<feature type="chain" id="PRO_5035438795" description="Receptor-type tyrosine-protein phosphatase C" evidence="19">
    <location>
        <begin position="25"/>
        <end position="1525"/>
    </location>
</feature>
<feature type="compositionally biased region" description="Low complexity" evidence="17">
    <location>
        <begin position="33"/>
        <end position="43"/>
    </location>
</feature>
<dbReference type="CDD" id="cd14558">
    <property type="entry name" value="R-PTP-C-2"/>
    <property type="match status" value="1"/>
</dbReference>
<evidence type="ECO:0000256" key="1">
    <source>
        <dbReference type="ARBA" id="ARBA00004251"/>
    </source>
</evidence>
<keyword evidence="3" id="KW-1003">Cell membrane</keyword>
<dbReference type="SUPFAM" id="SSF52799">
    <property type="entry name" value="(Phosphotyrosine protein) phosphatases II"/>
    <property type="match status" value="2"/>
</dbReference>
<evidence type="ECO:0000256" key="7">
    <source>
        <dbReference type="ARBA" id="ARBA00022737"/>
    </source>
</evidence>
<dbReference type="PRINTS" id="PR00700">
    <property type="entry name" value="PRTYPHPHTASE"/>
</dbReference>
<feature type="compositionally biased region" description="Low complexity" evidence="17">
    <location>
        <begin position="212"/>
        <end position="258"/>
    </location>
</feature>
<dbReference type="InterPro" id="IPR050348">
    <property type="entry name" value="Protein-Tyr_Phosphatase"/>
</dbReference>
<evidence type="ECO:0000313" key="23">
    <source>
        <dbReference type="Proteomes" id="UP000694395"/>
    </source>
</evidence>
<dbReference type="PROSITE" id="PS50056">
    <property type="entry name" value="TYR_PHOSPHATASE_2"/>
    <property type="match status" value="2"/>
</dbReference>
<dbReference type="InterPro" id="IPR016130">
    <property type="entry name" value="Tyr_Pase_AS"/>
</dbReference>
<keyword evidence="11 18" id="KW-0472">Membrane</keyword>
<dbReference type="Gene3D" id="3.90.190.10">
    <property type="entry name" value="Protein tyrosine phosphatase superfamily"/>
    <property type="match status" value="2"/>
</dbReference>
<dbReference type="EC" id="3.1.3.48" evidence="2"/>